<feature type="signal peptide" evidence="1">
    <location>
        <begin position="1"/>
        <end position="32"/>
    </location>
</feature>
<name>A0A3S0QZW4_9GAMM</name>
<evidence type="ECO:0000256" key="1">
    <source>
        <dbReference type="SAM" id="SignalP"/>
    </source>
</evidence>
<dbReference type="InterPro" id="IPR001846">
    <property type="entry name" value="VWF_type-D"/>
</dbReference>
<feature type="chain" id="PRO_5018705258" description="VWFD domain-containing protein" evidence="1">
    <location>
        <begin position="33"/>
        <end position="639"/>
    </location>
</feature>
<feature type="domain" description="VWFD" evidence="2">
    <location>
        <begin position="371"/>
        <end position="556"/>
    </location>
</feature>
<proteinExistence type="predicted"/>
<dbReference type="PROSITE" id="PS51233">
    <property type="entry name" value="VWFD"/>
    <property type="match status" value="1"/>
</dbReference>
<dbReference type="Pfam" id="PF00094">
    <property type="entry name" value="VWD"/>
    <property type="match status" value="1"/>
</dbReference>
<accession>A0A3S0QZW4</accession>
<dbReference type="EMBL" id="RYZR01000001">
    <property type="protein sequence ID" value="RUL67115.1"/>
    <property type="molecule type" value="Genomic_DNA"/>
</dbReference>
<evidence type="ECO:0000259" key="2">
    <source>
        <dbReference type="PROSITE" id="PS51233"/>
    </source>
</evidence>
<dbReference type="PROSITE" id="PS51257">
    <property type="entry name" value="PROKAR_LIPOPROTEIN"/>
    <property type="match status" value="1"/>
</dbReference>
<gene>
    <name evidence="3" type="ORF">EKH79_00470</name>
</gene>
<protein>
    <recommendedName>
        <fullName evidence="2">VWFD domain-containing protein</fullName>
    </recommendedName>
</protein>
<evidence type="ECO:0000313" key="3">
    <source>
        <dbReference type="EMBL" id="RUL67115.1"/>
    </source>
</evidence>
<dbReference type="AlphaFoldDB" id="A0A3S0QZW4"/>
<sequence>MEETDMRKLKIHTHAFGWTLALSVACSGLALAQDMPAKPAQLETKVPVSTTANTVPKLAPAKTAAEQAQREAWREKMAHTPRKSGACYKATYPDTTWHEVPCKPAPKHYFPPHPGAHTDTIGNGTTDYVAQPANSMSMAEGSFDAVSTTSVQTEGAGSGGVNGPNLFSLQLNSEYVNTKQCTAALGPKCRGWVQFVYDNSEQAAYVQYWLLNDDFTPFTAGCPGAWQPNSGYCVQTSPTSAQTFASEATSADLQDMKVFGTVGTGVTVYWGGSMISAPDIGAVPDLASNWFDAEFNVFGDGGAGQAVFTGTTSITVRTQVDTGINVAPDCYFISYTGETNNLNLISTPAIEPKKQYPSIIFIQGSANTPASCSTSVGDPHITTFDGLYYSFYASGDFVLADAGPDFIVQGRQESGAKVFNNPNVSMNTAVAVQMGINHIAIYDSPQRVVINGKTTSVANNQVINLSGGVAVLRLGSLYVLTRSNGDLVRAQLNNGWMDITVGLGRRSRSSAHGILASPTGSALSMRDGTVLKEPVSGDDLYQRYAKSWLVQPKESLFADKAIPFAAPVQLITAADLDKAAYAQARAACTAAGVTDATHLDSCTLDTAVFKSKVAIKAFTRAMPAKLEIKPVAVSALKQP</sequence>
<keyword evidence="1" id="KW-0732">Signal</keyword>
<dbReference type="Proteomes" id="UP000267077">
    <property type="component" value="Unassembled WGS sequence"/>
</dbReference>
<keyword evidence="4" id="KW-1185">Reference proteome</keyword>
<evidence type="ECO:0000313" key="4">
    <source>
        <dbReference type="Proteomes" id="UP000267077"/>
    </source>
</evidence>
<comment type="caution">
    <text evidence="3">The sequence shown here is derived from an EMBL/GenBank/DDBJ whole genome shotgun (WGS) entry which is preliminary data.</text>
</comment>
<organism evidence="3 4">
    <name type="scientific">Dyella dinghuensis</name>
    <dbReference type="NCBI Taxonomy" id="1920169"/>
    <lineage>
        <taxon>Bacteria</taxon>
        <taxon>Pseudomonadati</taxon>
        <taxon>Pseudomonadota</taxon>
        <taxon>Gammaproteobacteria</taxon>
        <taxon>Lysobacterales</taxon>
        <taxon>Rhodanobacteraceae</taxon>
        <taxon>Dyella</taxon>
    </lineage>
</organism>
<reference evidence="3 4" key="1">
    <citation type="submission" date="2018-12" db="EMBL/GenBank/DDBJ databases">
        <title>Dyella dinghuensis sp. nov. DHOA06 and Dyella choica sp. nov. 4M-K27, isolated from forest soil.</title>
        <authorList>
            <person name="Qiu L.-H."/>
            <person name="Gao Z.-H."/>
        </authorList>
    </citation>
    <scope>NUCLEOTIDE SEQUENCE [LARGE SCALE GENOMIC DNA]</scope>
    <source>
        <strain evidence="3 4">DHOA06</strain>
    </source>
</reference>